<evidence type="ECO:0000256" key="5">
    <source>
        <dbReference type="SAM" id="MobiDB-lite"/>
    </source>
</evidence>
<evidence type="ECO:0000256" key="4">
    <source>
        <dbReference type="PROSITE-ProRule" id="PRU01248"/>
    </source>
</evidence>
<dbReference type="GO" id="GO:0006310">
    <property type="term" value="P:DNA recombination"/>
    <property type="evidence" value="ECO:0007669"/>
    <property type="project" value="UniProtKB-KW"/>
</dbReference>
<dbReference type="SUPFAM" id="SSF56349">
    <property type="entry name" value="DNA breaking-rejoining enzymes"/>
    <property type="match status" value="1"/>
</dbReference>
<dbReference type="CDD" id="cd00796">
    <property type="entry name" value="INT_Rci_Hp1_C"/>
    <property type="match status" value="1"/>
</dbReference>
<dbReference type="AlphaFoldDB" id="A0A852WDA8"/>
<dbReference type="PANTHER" id="PTHR30349">
    <property type="entry name" value="PHAGE INTEGRASE-RELATED"/>
    <property type="match status" value="1"/>
</dbReference>
<gene>
    <name evidence="8" type="ORF">HDA37_005695</name>
</gene>
<evidence type="ECO:0000259" key="6">
    <source>
        <dbReference type="PROSITE" id="PS51898"/>
    </source>
</evidence>
<dbReference type="Pfam" id="PF00589">
    <property type="entry name" value="Phage_integrase"/>
    <property type="match status" value="1"/>
</dbReference>
<dbReference type="RefSeq" id="WP_179763175.1">
    <property type="nucleotide sequence ID" value="NZ_BAAAJZ010000009.1"/>
</dbReference>
<dbReference type="PROSITE" id="PS51900">
    <property type="entry name" value="CB"/>
    <property type="match status" value="1"/>
</dbReference>
<sequence>MSAPRRSRSPRTDGYSGPSHASAGEYERFLRGGLRGSKNWTPMLLGARAEFVAHYPSMTRWARRPLAERVGPTIHARPGPTGTLVDPAGAAASFRARPYLFYLSLTGRLRLDWPWLFGAANLRILAIADGLGLPLRAQMAALREQELGRGVSVPSVNKSLPWALPRLILHRADPDLTTLSLAEIDELRTAIRAVASLPEIEQLDLKVRMRAGFPMAWHSSVTQTGVALFHAGFIEALPLRKQPRPPAAISSVPAVEEAMGRYLRELAVRRAPGTVAQARSGLLRLAAWHAETRPEETTLAGLDRPALLEFLAWLPHQRKWKHPDQALSAVYRDHVIGHVARFFRHAAINEWPHMPTRPPLNSSDVPRGIERVPRFIPAEQLDPLMDGIRALADPLQRTALLVARWSGARSGEIRKLDLDCLDTYPDGTHRLRLAAGKSAKERVVPIHPEAAEAVRDLAVRRRAQTDQPLFDQRLGRTVRYLFLRNGRLASPDYLFKAGLTEVCRELGLVDDDGKVLVHPHRFRHTMGTQLGERGAKIQTIMKVLGHRSAGMSMTYTSLSDPVVLADYQAVLAPGAVLAGPQAEAIRNGDLTVEAVNWLSTNFFKTELELGRCLRLPQEGPCECDLYLTCSKFVTTPDYTPRLRIRLHTEEQLICDAEARGWDREAERHRRTARRIQDLLDELGDE</sequence>
<dbReference type="GeneID" id="98055250"/>
<dbReference type="InterPro" id="IPR050090">
    <property type="entry name" value="Tyrosine_recombinase_XerCD"/>
</dbReference>
<protein>
    <submittedName>
        <fullName evidence="8">Integrase</fullName>
    </submittedName>
</protein>
<dbReference type="Gene3D" id="1.10.443.10">
    <property type="entry name" value="Intergrase catalytic core"/>
    <property type="match status" value="1"/>
</dbReference>
<proteinExistence type="inferred from homology"/>
<dbReference type="GO" id="GO:0015074">
    <property type="term" value="P:DNA integration"/>
    <property type="evidence" value="ECO:0007669"/>
    <property type="project" value="InterPro"/>
</dbReference>
<evidence type="ECO:0000259" key="7">
    <source>
        <dbReference type="PROSITE" id="PS51900"/>
    </source>
</evidence>
<evidence type="ECO:0000256" key="3">
    <source>
        <dbReference type="ARBA" id="ARBA00023172"/>
    </source>
</evidence>
<feature type="domain" description="Tyr recombinase" evidence="6">
    <location>
        <begin position="371"/>
        <end position="569"/>
    </location>
</feature>
<evidence type="ECO:0000256" key="2">
    <source>
        <dbReference type="ARBA" id="ARBA00023125"/>
    </source>
</evidence>
<feature type="region of interest" description="Disordered" evidence="5">
    <location>
        <begin position="1"/>
        <end position="20"/>
    </location>
</feature>
<keyword evidence="9" id="KW-1185">Reference proteome</keyword>
<evidence type="ECO:0000313" key="8">
    <source>
        <dbReference type="EMBL" id="NYG05341.1"/>
    </source>
</evidence>
<reference evidence="8 9" key="1">
    <citation type="submission" date="2020-07" db="EMBL/GenBank/DDBJ databases">
        <title>Sequencing the genomes of 1000 actinobacteria strains.</title>
        <authorList>
            <person name="Klenk H.-P."/>
        </authorList>
    </citation>
    <scope>NUCLEOTIDE SEQUENCE [LARGE SCALE GENOMIC DNA]</scope>
    <source>
        <strain evidence="8 9">DSM 44749</strain>
    </source>
</reference>
<accession>A0A852WDA8</accession>
<comment type="similarity">
    <text evidence="1">Belongs to the 'phage' integrase family.</text>
</comment>
<organism evidence="8 9">
    <name type="scientific">Pseudonocardia alni</name>
    <name type="common">Amycolata alni</name>
    <dbReference type="NCBI Taxonomy" id="33907"/>
    <lineage>
        <taxon>Bacteria</taxon>
        <taxon>Bacillati</taxon>
        <taxon>Actinomycetota</taxon>
        <taxon>Actinomycetes</taxon>
        <taxon>Pseudonocardiales</taxon>
        <taxon>Pseudonocardiaceae</taxon>
        <taxon>Pseudonocardia</taxon>
    </lineage>
</organism>
<dbReference type="Proteomes" id="UP000549695">
    <property type="component" value="Unassembled WGS sequence"/>
</dbReference>
<dbReference type="InterPro" id="IPR013762">
    <property type="entry name" value="Integrase-like_cat_sf"/>
</dbReference>
<dbReference type="EMBL" id="JACCCZ010000002">
    <property type="protein sequence ID" value="NYG05341.1"/>
    <property type="molecule type" value="Genomic_DNA"/>
</dbReference>
<keyword evidence="3" id="KW-0233">DNA recombination</keyword>
<dbReference type="InterPro" id="IPR002104">
    <property type="entry name" value="Integrase_catalytic"/>
</dbReference>
<comment type="caution">
    <text evidence="8">The sequence shown here is derived from an EMBL/GenBank/DDBJ whole genome shotgun (WGS) entry which is preliminary data.</text>
</comment>
<dbReference type="PANTHER" id="PTHR30349:SF41">
    <property type="entry name" value="INTEGRASE_RECOMBINASE PROTEIN MJ0367-RELATED"/>
    <property type="match status" value="1"/>
</dbReference>
<dbReference type="InterPro" id="IPR011010">
    <property type="entry name" value="DNA_brk_join_enz"/>
</dbReference>
<feature type="domain" description="Core-binding (CB)" evidence="7">
    <location>
        <begin position="253"/>
        <end position="347"/>
    </location>
</feature>
<dbReference type="GO" id="GO:0003677">
    <property type="term" value="F:DNA binding"/>
    <property type="evidence" value="ECO:0007669"/>
    <property type="project" value="UniProtKB-UniRule"/>
</dbReference>
<evidence type="ECO:0000313" key="9">
    <source>
        <dbReference type="Proteomes" id="UP000549695"/>
    </source>
</evidence>
<name>A0A852WDA8_PSEA5</name>
<evidence type="ECO:0000256" key="1">
    <source>
        <dbReference type="ARBA" id="ARBA00008857"/>
    </source>
</evidence>
<dbReference type="PROSITE" id="PS51898">
    <property type="entry name" value="TYR_RECOMBINASE"/>
    <property type="match status" value="1"/>
</dbReference>
<keyword evidence="2 4" id="KW-0238">DNA-binding</keyword>
<dbReference type="InterPro" id="IPR044068">
    <property type="entry name" value="CB"/>
</dbReference>